<accession>X1P045</accession>
<sequence length="151" mass="17338">GQYLSNFFSYSFLRTDGNFFFCYILFFALAIPFFDYKKVTNYYFKFLFFVFSVFSAIGIIEFLSGYSVFMIGEDSTAGKMFMGLNIAHNATGSVYALVSIFALIFFLEEKVKKVKILYSIVFLLCMAGLFLSKSRGSYLAFFGVAIFVLWM</sequence>
<feature type="non-terminal residue" evidence="2">
    <location>
        <position position="151"/>
    </location>
</feature>
<name>X1P045_9ZZZZ</name>
<gene>
    <name evidence="2" type="ORF">S06H3_62604</name>
</gene>
<dbReference type="AlphaFoldDB" id="X1P045"/>
<feature type="transmembrane region" description="Helical" evidence="1">
    <location>
        <begin position="86"/>
        <end position="107"/>
    </location>
</feature>
<feature type="transmembrane region" description="Helical" evidence="1">
    <location>
        <begin position="46"/>
        <end position="66"/>
    </location>
</feature>
<keyword evidence="1" id="KW-1133">Transmembrane helix</keyword>
<feature type="transmembrane region" description="Helical" evidence="1">
    <location>
        <begin position="17"/>
        <end position="34"/>
    </location>
</feature>
<keyword evidence="1" id="KW-0472">Membrane</keyword>
<evidence type="ECO:0000313" key="2">
    <source>
        <dbReference type="EMBL" id="GAI49667.1"/>
    </source>
</evidence>
<feature type="non-terminal residue" evidence="2">
    <location>
        <position position="1"/>
    </location>
</feature>
<proteinExistence type="predicted"/>
<protein>
    <submittedName>
        <fullName evidence="2">Uncharacterized protein</fullName>
    </submittedName>
</protein>
<feature type="transmembrane region" description="Helical" evidence="1">
    <location>
        <begin position="119"/>
        <end position="150"/>
    </location>
</feature>
<comment type="caution">
    <text evidence="2">The sequence shown here is derived from an EMBL/GenBank/DDBJ whole genome shotgun (WGS) entry which is preliminary data.</text>
</comment>
<organism evidence="2">
    <name type="scientific">marine sediment metagenome</name>
    <dbReference type="NCBI Taxonomy" id="412755"/>
    <lineage>
        <taxon>unclassified sequences</taxon>
        <taxon>metagenomes</taxon>
        <taxon>ecological metagenomes</taxon>
    </lineage>
</organism>
<keyword evidence="1" id="KW-0812">Transmembrane</keyword>
<evidence type="ECO:0000256" key="1">
    <source>
        <dbReference type="SAM" id="Phobius"/>
    </source>
</evidence>
<dbReference type="EMBL" id="BARV01041321">
    <property type="protein sequence ID" value="GAI49667.1"/>
    <property type="molecule type" value="Genomic_DNA"/>
</dbReference>
<reference evidence="2" key="1">
    <citation type="journal article" date="2014" name="Front. Microbiol.">
        <title>High frequency of phylogenetically diverse reductive dehalogenase-homologous genes in deep subseafloor sedimentary metagenomes.</title>
        <authorList>
            <person name="Kawai M."/>
            <person name="Futagami T."/>
            <person name="Toyoda A."/>
            <person name="Takaki Y."/>
            <person name="Nishi S."/>
            <person name="Hori S."/>
            <person name="Arai W."/>
            <person name="Tsubouchi T."/>
            <person name="Morono Y."/>
            <person name="Uchiyama I."/>
            <person name="Ito T."/>
            <person name="Fujiyama A."/>
            <person name="Inagaki F."/>
            <person name="Takami H."/>
        </authorList>
    </citation>
    <scope>NUCLEOTIDE SEQUENCE</scope>
    <source>
        <strain evidence="2">Expedition CK06-06</strain>
    </source>
</reference>